<dbReference type="RefSeq" id="XP_010516864.1">
    <property type="nucleotide sequence ID" value="XM_010518562.2"/>
</dbReference>
<gene>
    <name evidence="3" type="primary">LOC104792420</name>
</gene>
<feature type="region of interest" description="Disordered" evidence="1">
    <location>
        <begin position="204"/>
        <end position="288"/>
    </location>
</feature>
<feature type="compositionally biased region" description="Acidic residues" evidence="1">
    <location>
        <begin position="325"/>
        <end position="342"/>
    </location>
</feature>
<accession>A0ABM0ZK35</accession>
<feature type="compositionally biased region" description="Basic and acidic residues" evidence="1">
    <location>
        <begin position="359"/>
        <end position="379"/>
    </location>
</feature>
<feature type="region of interest" description="Disordered" evidence="1">
    <location>
        <begin position="158"/>
        <end position="181"/>
    </location>
</feature>
<reference evidence="2" key="1">
    <citation type="journal article" date="2014" name="Nat. Commun.">
        <title>The emerging biofuel crop Camelina sativa retains a highly undifferentiated hexaploid genome structure.</title>
        <authorList>
            <person name="Kagale S."/>
            <person name="Koh C."/>
            <person name="Nixon J."/>
            <person name="Bollina V."/>
            <person name="Clarke W.E."/>
            <person name="Tuteja R."/>
            <person name="Spillane C."/>
            <person name="Robinson S.J."/>
            <person name="Links M.G."/>
            <person name="Clarke C."/>
            <person name="Higgins E.E."/>
            <person name="Huebert T."/>
            <person name="Sharpe A.G."/>
            <person name="Parkin I.A."/>
        </authorList>
    </citation>
    <scope>NUCLEOTIDE SEQUENCE [LARGE SCALE GENOMIC DNA]</scope>
    <source>
        <strain evidence="2">cv. DH55</strain>
    </source>
</reference>
<dbReference type="Proteomes" id="UP000694864">
    <property type="component" value="Chromosome 6"/>
</dbReference>
<name>A0ABM0ZK35_CAMSA</name>
<reference evidence="3" key="2">
    <citation type="submission" date="2025-08" db="UniProtKB">
        <authorList>
            <consortium name="RefSeq"/>
        </authorList>
    </citation>
    <scope>IDENTIFICATION</scope>
    <source>
        <tissue evidence="3">Leaf</tissue>
    </source>
</reference>
<feature type="region of interest" description="Disordered" evidence="1">
    <location>
        <begin position="313"/>
        <end position="379"/>
    </location>
</feature>
<dbReference type="GeneID" id="104792420"/>
<organism evidence="2 3">
    <name type="scientific">Camelina sativa</name>
    <name type="common">False flax</name>
    <name type="synonym">Myagrum sativum</name>
    <dbReference type="NCBI Taxonomy" id="90675"/>
    <lineage>
        <taxon>Eukaryota</taxon>
        <taxon>Viridiplantae</taxon>
        <taxon>Streptophyta</taxon>
        <taxon>Embryophyta</taxon>
        <taxon>Tracheophyta</taxon>
        <taxon>Spermatophyta</taxon>
        <taxon>Magnoliopsida</taxon>
        <taxon>eudicotyledons</taxon>
        <taxon>Gunneridae</taxon>
        <taxon>Pentapetalae</taxon>
        <taxon>rosids</taxon>
        <taxon>malvids</taxon>
        <taxon>Brassicales</taxon>
        <taxon>Brassicaceae</taxon>
        <taxon>Camelineae</taxon>
        <taxon>Camelina</taxon>
    </lineage>
</organism>
<evidence type="ECO:0000313" key="2">
    <source>
        <dbReference type="Proteomes" id="UP000694864"/>
    </source>
</evidence>
<proteinExistence type="predicted"/>
<dbReference type="PANTHER" id="PTHR33623:SF13">
    <property type="entry name" value="NUCLEOLIN-LIKE PROTEIN"/>
    <property type="match status" value="1"/>
</dbReference>
<feature type="compositionally biased region" description="Basic and acidic residues" evidence="1">
    <location>
        <begin position="276"/>
        <end position="285"/>
    </location>
</feature>
<protein>
    <submittedName>
        <fullName evidence="3">Nucleolin-like</fullName>
    </submittedName>
</protein>
<evidence type="ECO:0000256" key="1">
    <source>
        <dbReference type="SAM" id="MobiDB-lite"/>
    </source>
</evidence>
<sequence>MAEKKKHLHELLEDDQEPFHLNHYISELRSQMGCSDLRVKKRKSDNNVATFPPPGLFSCESSCFFAAHKSPDPRKSPLFELRSPGKKKTRDGRVFLQIPARTAAILLDAAARIQKQQSEKAKTTNKARTRGNGFGMFGSVLKLLTNRKLKPRLDNADENAISLERGSEPTSSSSSSSGSRRERFVEIGDKCFCDSPFHFVLQTSPSSSGHRTPHFTSTATSPARRSTEDEDSDETESLEKVRGQEEEDKEEEDKEQCSPVSVLDPLEEEEEEEDEDHQHEPDHHNLLPCSFEVVQRAKWRLLKKLRRFEKLAGLDPVELEGKMSEEEEDEEEEEYEESEEDDNIRIYDSDEEYEDVDEAMTRESRCAEEERSKKKNDERQKKWRMMNAWKIGLGVEEDVDVVVRKDMREETREWTQHGGEVEEAVSDLELSIFLFLIDEFSHELVSSSP</sequence>
<feature type="compositionally biased region" description="Low complexity" evidence="1">
    <location>
        <begin position="162"/>
        <end position="178"/>
    </location>
</feature>
<feature type="compositionally biased region" description="Acidic residues" evidence="1">
    <location>
        <begin position="265"/>
        <end position="275"/>
    </location>
</feature>
<keyword evidence="2" id="KW-1185">Reference proteome</keyword>
<dbReference type="PANTHER" id="PTHR33623">
    <property type="entry name" value="OS04G0572500 PROTEIN"/>
    <property type="match status" value="1"/>
</dbReference>
<feature type="compositionally biased region" description="Acidic residues" evidence="1">
    <location>
        <begin position="349"/>
        <end position="358"/>
    </location>
</feature>
<feature type="compositionally biased region" description="Acidic residues" evidence="1">
    <location>
        <begin position="245"/>
        <end position="254"/>
    </location>
</feature>
<evidence type="ECO:0000313" key="3">
    <source>
        <dbReference type="RefSeq" id="XP_010516864.1"/>
    </source>
</evidence>